<evidence type="ECO:0000313" key="2">
    <source>
        <dbReference type="EMBL" id="AEH92967.1"/>
    </source>
</evidence>
<dbReference type="InterPro" id="IPR004360">
    <property type="entry name" value="Glyas_Fos-R_dOase_dom"/>
</dbReference>
<dbReference type="RefSeq" id="WP_003729490.1">
    <property type="nucleotide sequence ID" value="NC_017537.1"/>
</dbReference>
<name>A0A0E0UWZ2_LISMM</name>
<dbReference type="PANTHER" id="PTHR36437:SF2">
    <property type="entry name" value="GLYOXALASE_BLEOMYCIN RESISTANCE PROTEIN_DIOXYGENASE"/>
    <property type="match status" value="1"/>
</dbReference>
<dbReference type="EMBL" id="CP002816">
    <property type="protein sequence ID" value="AEH92967.1"/>
    <property type="molecule type" value="Genomic_DNA"/>
</dbReference>
<organism evidence="2 3">
    <name type="scientific">Listeria monocytogenes serotype 4a (strain M7)</name>
    <dbReference type="NCBI Taxonomy" id="1030009"/>
    <lineage>
        <taxon>Bacteria</taxon>
        <taxon>Bacillati</taxon>
        <taxon>Bacillota</taxon>
        <taxon>Bacilli</taxon>
        <taxon>Bacillales</taxon>
        <taxon>Listeriaceae</taxon>
        <taxon>Listeria</taxon>
    </lineage>
</organism>
<protein>
    <submittedName>
        <fullName evidence="2">Lactoylglutathione lyase</fullName>
    </submittedName>
</protein>
<dbReference type="PANTHER" id="PTHR36437">
    <property type="entry name" value="GLYOXALASE/BLEOMYCIN RESISTANCE PROTEIN/DIOXYGENASE"/>
    <property type="match status" value="1"/>
</dbReference>
<dbReference type="PATRIC" id="fig|1030009.3.peg.1950"/>
<dbReference type="GO" id="GO:0016829">
    <property type="term" value="F:lyase activity"/>
    <property type="evidence" value="ECO:0007669"/>
    <property type="project" value="UniProtKB-KW"/>
</dbReference>
<proteinExistence type="predicted"/>
<dbReference type="InterPro" id="IPR029068">
    <property type="entry name" value="Glyas_Bleomycin-R_OHBP_Dase"/>
</dbReference>
<dbReference type="PROSITE" id="PS51819">
    <property type="entry name" value="VOC"/>
    <property type="match status" value="1"/>
</dbReference>
<feature type="domain" description="VOC" evidence="1">
    <location>
        <begin position="4"/>
        <end position="125"/>
    </location>
</feature>
<dbReference type="Proteomes" id="UP000000486">
    <property type="component" value="Chromosome"/>
</dbReference>
<dbReference type="Pfam" id="PF00903">
    <property type="entry name" value="Glyoxalase"/>
    <property type="match status" value="1"/>
</dbReference>
<dbReference type="KEGG" id="lmq:LMM7_1962"/>
<evidence type="ECO:0000313" key="3">
    <source>
        <dbReference type="Proteomes" id="UP000000486"/>
    </source>
</evidence>
<dbReference type="Gene3D" id="3.10.180.10">
    <property type="entry name" value="2,3-Dihydroxybiphenyl 1,2-Dioxygenase, domain 1"/>
    <property type="match status" value="1"/>
</dbReference>
<gene>
    <name evidence="2" type="ordered locus">LMM7_1962</name>
</gene>
<sequence>MIEKIGQVMLYVENQAAVRDFWVEKLDFVVVSEEVVNGEIQWIEIAPTKGVETTFVLQNKKKVAEMNPEMNLGTPSILLFGNNVAELYEEYKNKGITVGDLVDLPMGRVFNFSDNEGNYFAICEK</sequence>
<dbReference type="AlphaFoldDB" id="A0A0E0UWZ2"/>
<reference evidence="2 3" key="1">
    <citation type="journal article" date="2011" name="J. Bacteriol.">
        <title>Genome sequence of the nonpathogenic Listeria monocytogenes serovar 4a strain M7.</title>
        <authorList>
            <person name="Chen J."/>
            <person name="Xia Y."/>
            <person name="Cheng C."/>
            <person name="Fang C."/>
            <person name="Shan Y."/>
            <person name="Jin G."/>
            <person name="Fang W."/>
        </authorList>
    </citation>
    <scope>NUCLEOTIDE SEQUENCE [LARGE SCALE GENOMIC DNA]</scope>
    <source>
        <strain evidence="2 3">M7</strain>
    </source>
</reference>
<accession>A0A0E0UWZ2</accession>
<keyword evidence="2" id="KW-0456">Lyase</keyword>
<dbReference type="SUPFAM" id="SSF54593">
    <property type="entry name" value="Glyoxalase/Bleomycin resistance protein/Dihydroxybiphenyl dioxygenase"/>
    <property type="match status" value="1"/>
</dbReference>
<evidence type="ECO:0000259" key="1">
    <source>
        <dbReference type="PROSITE" id="PS51819"/>
    </source>
</evidence>
<dbReference type="InterPro" id="IPR037523">
    <property type="entry name" value="VOC_core"/>
</dbReference>
<dbReference type="CDD" id="cd07263">
    <property type="entry name" value="VOC_like"/>
    <property type="match status" value="1"/>
</dbReference>
<dbReference type="HOGENOM" id="CLU_046006_10_2_9"/>